<organism evidence="2 3">
    <name type="scientific">Araneus ventricosus</name>
    <name type="common">Orbweaver spider</name>
    <name type="synonym">Epeira ventricosa</name>
    <dbReference type="NCBI Taxonomy" id="182803"/>
    <lineage>
        <taxon>Eukaryota</taxon>
        <taxon>Metazoa</taxon>
        <taxon>Ecdysozoa</taxon>
        <taxon>Arthropoda</taxon>
        <taxon>Chelicerata</taxon>
        <taxon>Arachnida</taxon>
        <taxon>Araneae</taxon>
        <taxon>Araneomorphae</taxon>
        <taxon>Entelegynae</taxon>
        <taxon>Araneoidea</taxon>
        <taxon>Araneidae</taxon>
        <taxon>Araneus</taxon>
    </lineage>
</organism>
<feature type="compositionally biased region" description="Low complexity" evidence="1">
    <location>
        <begin position="133"/>
        <end position="146"/>
    </location>
</feature>
<sequence length="146" mass="16688">MPFVENKIKETKIFERPNKNNVSVNAIEKSHFSHSEVNSDVKFNEALDTILKTNCHESGNKVLSIKTASYNQKFVEKADYGSEPEEENERNFRKVYNAIIVMEELIRDYVIPVIANRLNDSSQKEPNIDSSETEMSNESHSSSMNG</sequence>
<comment type="caution">
    <text evidence="2">The sequence shown here is derived from an EMBL/GenBank/DDBJ whole genome shotgun (WGS) entry which is preliminary data.</text>
</comment>
<protein>
    <submittedName>
        <fullName evidence="2">Uncharacterized protein</fullName>
    </submittedName>
</protein>
<dbReference type="EMBL" id="BGPR01096009">
    <property type="protein sequence ID" value="GBM40547.1"/>
    <property type="molecule type" value="Genomic_DNA"/>
</dbReference>
<evidence type="ECO:0000256" key="1">
    <source>
        <dbReference type="SAM" id="MobiDB-lite"/>
    </source>
</evidence>
<dbReference type="AlphaFoldDB" id="A0A4Y2FHS7"/>
<feature type="region of interest" description="Disordered" evidence="1">
    <location>
        <begin position="121"/>
        <end position="146"/>
    </location>
</feature>
<dbReference type="Proteomes" id="UP000499080">
    <property type="component" value="Unassembled WGS sequence"/>
</dbReference>
<keyword evidence="3" id="KW-1185">Reference proteome</keyword>
<accession>A0A4Y2FHS7</accession>
<evidence type="ECO:0000313" key="2">
    <source>
        <dbReference type="EMBL" id="GBM40547.1"/>
    </source>
</evidence>
<proteinExistence type="predicted"/>
<evidence type="ECO:0000313" key="3">
    <source>
        <dbReference type="Proteomes" id="UP000499080"/>
    </source>
</evidence>
<name>A0A4Y2FHS7_ARAVE</name>
<gene>
    <name evidence="2" type="ORF">AVEN_202175_1</name>
</gene>
<reference evidence="2 3" key="1">
    <citation type="journal article" date="2019" name="Sci. Rep.">
        <title>Orb-weaving spider Araneus ventricosus genome elucidates the spidroin gene catalogue.</title>
        <authorList>
            <person name="Kono N."/>
            <person name="Nakamura H."/>
            <person name="Ohtoshi R."/>
            <person name="Moran D.A.P."/>
            <person name="Shinohara A."/>
            <person name="Yoshida Y."/>
            <person name="Fujiwara M."/>
            <person name="Mori M."/>
            <person name="Tomita M."/>
            <person name="Arakawa K."/>
        </authorList>
    </citation>
    <scope>NUCLEOTIDE SEQUENCE [LARGE SCALE GENOMIC DNA]</scope>
</reference>